<sequence>MNKMMKRIEGVVLLAIVCVGSVVASPSLEDKIEGLLIGSAIGDAAGGPVEFVVPPERSVWSTRSEPVDDEAIRELGKLFKLRAYPKDVEPFAQWEAYGPEGTVTDDTRFKLIFFNALKEHGAELDQKHFAQAVMDFRSTLSPAYQEHYDTWIPEIEYATRWALGERGGKALPVERIWGGIATMEGQMPFLPIAALNPDNPEWCYRKCYELGYFDIGVAKDMNSALVAGLAAGLQSDGSWGSVERAMREVDPYRYNEVLYVRRELTHWLDVAHDLVERSEGNIARLFELLESESDTIYWWEAWVPIVVVFACAEIVDYDPMASMQLMMEFGHDTDSYAQVMGAIMGAIHGKDVFPEEMRSTVNDRMREQFDQNVDDWMELVGKHRIR</sequence>
<dbReference type="PANTHER" id="PTHR16222">
    <property type="entry name" value="ADP-RIBOSYLGLYCOHYDROLASE"/>
    <property type="match status" value="1"/>
</dbReference>
<dbReference type="InterPro" id="IPR005502">
    <property type="entry name" value="Ribosyl_crysJ1"/>
</dbReference>
<dbReference type="InterPro" id="IPR036705">
    <property type="entry name" value="Ribosyl_crysJ1_sf"/>
</dbReference>
<keyword evidence="3" id="KW-0479">Metal-binding</keyword>
<dbReference type="SUPFAM" id="SSF101478">
    <property type="entry name" value="ADP-ribosylglycohydrolase"/>
    <property type="match status" value="1"/>
</dbReference>
<evidence type="ECO:0000313" key="5">
    <source>
        <dbReference type="Proteomes" id="UP000617628"/>
    </source>
</evidence>
<keyword evidence="2" id="KW-0378">Hydrolase</keyword>
<organism evidence="4 5">
    <name type="scientific">Pelagicoccus mobilis</name>
    <dbReference type="NCBI Taxonomy" id="415221"/>
    <lineage>
        <taxon>Bacteria</taxon>
        <taxon>Pseudomonadati</taxon>
        <taxon>Verrucomicrobiota</taxon>
        <taxon>Opitutia</taxon>
        <taxon>Puniceicoccales</taxon>
        <taxon>Pelagicoccaceae</taxon>
        <taxon>Pelagicoccus</taxon>
    </lineage>
</organism>
<comment type="caution">
    <text evidence="4">The sequence shown here is derived from an EMBL/GenBank/DDBJ whole genome shotgun (WGS) entry which is preliminary data.</text>
</comment>
<comment type="similarity">
    <text evidence="1">Belongs to the ADP-ribosylglycohydrolase family.</text>
</comment>
<feature type="binding site" evidence="3">
    <location>
        <position position="106"/>
    </location>
    <ligand>
        <name>Mg(2+)</name>
        <dbReference type="ChEBI" id="CHEBI:18420"/>
        <label>1</label>
    </ligand>
</feature>
<dbReference type="Pfam" id="PF03747">
    <property type="entry name" value="ADP_ribosyl_GH"/>
    <property type="match status" value="1"/>
</dbReference>
<feature type="binding site" evidence="3">
    <location>
        <position position="332"/>
    </location>
    <ligand>
        <name>Mg(2+)</name>
        <dbReference type="ChEBI" id="CHEBI:18420"/>
        <label>1</label>
    </ligand>
</feature>
<dbReference type="GO" id="GO:0016787">
    <property type="term" value="F:hydrolase activity"/>
    <property type="evidence" value="ECO:0007669"/>
    <property type="project" value="UniProtKB-KW"/>
</dbReference>
<feature type="binding site" evidence="3">
    <location>
        <position position="105"/>
    </location>
    <ligand>
        <name>Mg(2+)</name>
        <dbReference type="ChEBI" id="CHEBI:18420"/>
        <label>1</label>
    </ligand>
</feature>
<feature type="binding site" evidence="3">
    <location>
        <position position="335"/>
    </location>
    <ligand>
        <name>Mg(2+)</name>
        <dbReference type="ChEBI" id="CHEBI:18420"/>
        <label>1</label>
    </ligand>
</feature>
<comment type="cofactor">
    <cofactor evidence="3">
        <name>Mg(2+)</name>
        <dbReference type="ChEBI" id="CHEBI:18420"/>
    </cofactor>
    <text evidence="3">Binds 2 magnesium ions per subunit.</text>
</comment>
<feature type="binding site" evidence="3">
    <location>
        <position position="104"/>
    </location>
    <ligand>
        <name>Mg(2+)</name>
        <dbReference type="ChEBI" id="CHEBI:18420"/>
        <label>1</label>
    </ligand>
</feature>
<dbReference type="AlphaFoldDB" id="A0A934RZG3"/>
<dbReference type="GO" id="GO:0046872">
    <property type="term" value="F:metal ion binding"/>
    <property type="evidence" value="ECO:0007669"/>
    <property type="project" value="UniProtKB-KW"/>
</dbReference>
<accession>A0A934RZG3</accession>
<evidence type="ECO:0000256" key="1">
    <source>
        <dbReference type="ARBA" id="ARBA00010702"/>
    </source>
</evidence>
<proteinExistence type="inferred from homology"/>
<dbReference type="RefSeq" id="WP_200354886.1">
    <property type="nucleotide sequence ID" value="NZ_JAENIL010000011.1"/>
</dbReference>
<evidence type="ECO:0000256" key="3">
    <source>
        <dbReference type="PIRSR" id="PIRSR605502-1"/>
    </source>
</evidence>
<gene>
    <name evidence="4" type="ORF">JIN87_07305</name>
</gene>
<keyword evidence="5" id="KW-1185">Reference proteome</keyword>
<name>A0A934RZG3_9BACT</name>
<dbReference type="InterPro" id="IPR050792">
    <property type="entry name" value="ADP-ribosylglycohydrolase"/>
</dbReference>
<keyword evidence="3" id="KW-0460">Magnesium</keyword>
<dbReference type="PANTHER" id="PTHR16222:SF24">
    <property type="entry name" value="ADP-RIBOSYLHYDROLASE ARH3"/>
    <property type="match status" value="1"/>
</dbReference>
<dbReference type="EMBL" id="JAENIL010000011">
    <property type="protein sequence ID" value="MBK1876669.1"/>
    <property type="molecule type" value="Genomic_DNA"/>
</dbReference>
<dbReference type="Proteomes" id="UP000617628">
    <property type="component" value="Unassembled WGS sequence"/>
</dbReference>
<evidence type="ECO:0000313" key="4">
    <source>
        <dbReference type="EMBL" id="MBK1876669.1"/>
    </source>
</evidence>
<feature type="binding site" evidence="3">
    <location>
        <position position="334"/>
    </location>
    <ligand>
        <name>Mg(2+)</name>
        <dbReference type="ChEBI" id="CHEBI:18420"/>
        <label>1</label>
    </ligand>
</feature>
<protein>
    <submittedName>
        <fullName evidence="4">ADP-ribosylglycohydrolase family protein</fullName>
    </submittedName>
</protein>
<evidence type="ECO:0000256" key="2">
    <source>
        <dbReference type="ARBA" id="ARBA00022801"/>
    </source>
</evidence>
<dbReference type="Gene3D" id="1.10.4080.10">
    <property type="entry name" value="ADP-ribosylation/Crystallin J1"/>
    <property type="match status" value="1"/>
</dbReference>
<reference evidence="4" key="1">
    <citation type="submission" date="2021-01" db="EMBL/GenBank/DDBJ databases">
        <title>Modified the classification status of verrucomicrobia.</title>
        <authorList>
            <person name="Feng X."/>
        </authorList>
    </citation>
    <scope>NUCLEOTIDE SEQUENCE</scope>
    <source>
        <strain evidence="4">KCTC 13126</strain>
    </source>
</reference>